<dbReference type="Gramene" id="PHT90631">
    <property type="protein sequence ID" value="PHT90631"/>
    <property type="gene ID" value="T459_05744"/>
</dbReference>
<dbReference type="EMBL" id="AYRZ02000002">
    <property type="protein sequence ID" value="PHT90631.1"/>
    <property type="molecule type" value="Genomic_DNA"/>
</dbReference>
<organism evidence="1 2">
    <name type="scientific">Capsicum annuum</name>
    <name type="common">Capsicum pepper</name>
    <dbReference type="NCBI Taxonomy" id="4072"/>
    <lineage>
        <taxon>Eukaryota</taxon>
        <taxon>Viridiplantae</taxon>
        <taxon>Streptophyta</taxon>
        <taxon>Embryophyta</taxon>
        <taxon>Tracheophyta</taxon>
        <taxon>Spermatophyta</taxon>
        <taxon>Magnoliopsida</taxon>
        <taxon>eudicotyledons</taxon>
        <taxon>Gunneridae</taxon>
        <taxon>Pentapetalae</taxon>
        <taxon>asterids</taxon>
        <taxon>lamiids</taxon>
        <taxon>Solanales</taxon>
        <taxon>Solanaceae</taxon>
        <taxon>Solanoideae</taxon>
        <taxon>Capsiceae</taxon>
        <taxon>Capsicum</taxon>
    </lineage>
</organism>
<keyword evidence="2" id="KW-1185">Reference proteome</keyword>
<dbReference type="AlphaFoldDB" id="A0A2G3A8W0"/>
<evidence type="ECO:0000313" key="2">
    <source>
        <dbReference type="Proteomes" id="UP000222542"/>
    </source>
</evidence>
<gene>
    <name evidence="1" type="ORF">T459_05744</name>
</gene>
<accession>A0A2G3A8W0</accession>
<name>A0A2G3A8W0_CAPAN</name>
<dbReference type="Proteomes" id="UP000222542">
    <property type="component" value="Unassembled WGS sequence"/>
</dbReference>
<dbReference type="OMA" id="TTWETTH"/>
<reference evidence="1 2" key="2">
    <citation type="journal article" date="2017" name="Genome Biol.">
        <title>New reference genome sequences of hot pepper reveal the massive evolution of plant disease-resistance genes by retroduplication.</title>
        <authorList>
            <person name="Kim S."/>
            <person name="Park J."/>
            <person name="Yeom S.I."/>
            <person name="Kim Y.M."/>
            <person name="Seo E."/>
            <person name="Kim K.T."/>
            <person name="Kim M.S."/>
            <person name="Lee J.M."/>
            <person name="Cheong K."/>
            <person name="Shin H.S."/>
            <person name="Kim S.B."/>
            <person name="Han K."/>
            <person name="Lee J."/>
            <person name="Park M."/>
            <person name="Lee H.A."/>
            <person name="Lee H.Y."/>
            <person name="Lee Y."/>
            <person name="Oh S."/>
            <person name="Lee J.H."/>
            <person name="Choi E."/>
            <person name="Choi E."/>
            <person name="Lee S.E."/>
            <person name="Jeon J."/>
            <person name="Kim H."/>
            <person name="Choi G."/>
            <person name="Song H."/>
            <person name="Lee J."/>
            <person name="Lee S.C."/>
            <person name="Kwon J.K."/>
            <person name="Lee H.Y."/>
            <person name="Koo N."/>
            <person name="Hong Y."/>
            <person name="Kim R.W."/>
            <person name="Kang W.H."/>
            <person name="Huh J.H."/>
            <person name="Kang B.C."/>
            <person name="Yang T.J."/>
            <person name="Lee Y.H."/>
            <person name="Bennetzen J.L."/>
            <person name="Choi D."/>
        </authorList>
    </citation>
    <scope>NUCLEOTIDE SEQUENCE [LARGE SCALE GENOMIC DNA]</scope>
    <source>
        <strain evidence="2">cv. CM334</strain>
    </source>
</reference>
<evidence type="ECO:0000313" key="1">
    <source>
        <dbReference type="EMBL" id="PHT90631.1"/>
    </source>
</evidence>
<protein>
    <submittedName>
        <fullName evidence="1">Uncharacterized protein</fullName>
    </submittedName>
</protein>
<reference evidence="1 2" key="1">
    <citation type="journal article" date="2014" name="Nat. Genet.">
        <title>Genome sequence of the hot pepper provides insights into the evolution of pungency in Capsicum species.</title>
        <authorList>
            <person name="Kim S."/>
            <person name="Park M."/>
            <person name="Yeom S.I."/>
            <person name="Kim Y.M."/>
            <person name="Lee J.M."/>
            <person name="Lee H.A."/>
            <person name="Seo E."/>
            <person name="Choi J."/>
            <person name="Cheong K."/>
            <person name="Kim K.T."/>
            <person name="Jung K."/>
            <person name="Lee G.W."/>
            <person name="Oh S.K."/>
            <person name="Bae C."/>
            <person name="Kim S.B."/>
            <person name="Lee H.Y."/>
            <person name="Kim S.Y."/>
            <person name="Kim M.S."/>
            <person name="Kang B.C."/>
            <person name="Jo Y.D."/>
            <person name="Yang H.B."/>
            <person name="Jeong H.J."/>
            <person name="Kang W.H."/>
            <person name="Kwon J.K."/>
            <person name="Shin C."/>
            <person name="Lim J.Y."/>
            <person name="Park J.H."/>
            <person name="Huh J.H."/>
            <person name="Kim J.S."/>
            <person name="Kim B.D."/>
            <person name="Cohen O."/>
            <person name="Paran I."/>
            <person name="Suh M.C."/>
            <person name="Lee S.B."/>
            <person name="Kim Y.K."/>
            <person name="Shin Y."/>
            <person name="Noh S.J."/>
            <person name="Park J."/>
            <person name="Seo Y.S."/>
            <person name="Kwon S.Y."/>
            <person name="Kim H.A."/>
            <person name="Park J.M."/>
            <person name="Kim H.J."/>
            <person name="Choi S.B."/>
            <person name="Bosland P.W."/>
            <person name="Reeves G."/>
            <person name="Jo S.H."/>
            <person name="Lee B.W."/>
            <person name="Cho H.T."/>
            <person name="Choi H.S."/>
            <person name="Lee M.S."/>
            <person name="Yu Y."/>
            <person name="Do Choi Y."/>
            <person name="Park B.S."/>
            <person name="van Deynze A."/>
            <person name="Ashrafi H."/>
            <person name="Hill T."/>
            <person name="Kim W.T."/>
            <person name="Pai H.S."/>
            <person name="Ahn H.K."/>
            <person name="Yeam I."/>
            <person name="Giovannoni J.J."/>
            <person name="Rose J.K."/>
            <person name="Sorensen I."/>
            <person name="Lee S.J."/>
            <person name="Kim R.W."/>
            <person name="Choi I.Y."/>
            <person name="Choi B.S."/>
            <person name="Lim J.S."/>
            <person name="Lee Y.H."/>
            <person name="Choi D."/>
        </authorList>
    </citation>
    <scope>NUCLEOTIDE SEQUENCE [LARGE SCALE GENOMIC DNA]</scope>
    <source>
        <strain evidence="2">cv. CM334</strain>
    </source>
</reference>
<sequence length="260" mass="29942">MRQFSRPQHVPLFPSWDPYHYKHDERSRVDQNFLALVDSNVDHWNNQLHRVEETHANADLATYRERFQHHGHLLLCNPTRRVSKHVAMAPSHLEMTRGLQHLYQESLKWKLDPSHHGCGTYLSQFIEDIFDQDGQVLDGPVFPDVEFVQPPTDPGRGGRGCRRGHGCRRGRGEPEIHKAVDTKPHPVVHVEHISDINTTQISSFDPSPSTPACSSMPQPQHFSKYIAPSWVDEEVCESYDDMHYRDVATPLRLSFGSIEF</sequence>
<comment type="caution">
    <text evidence="1">The sequence shown here is derived from an EMBL/GenBank/DDBJ whole genome shotgun (WGS) entry which is preliminary data.</text>
</comment>
<proteinExistence type="predicted"/>